<evidence type="ECO:0000313" key="5">
    <source>
        <dbReference type="Proteomes" id="UP000033111"/>
    </source>
</evidence>
<dbReference type="EMBL" id="CP009506">
    <property type="protein sequence ID" value="AKB29152.1"/>
    <property type="molecule type" value="Genomic_DNA"/>
</dbReference>
<dbReference type="KEGG" id="msw:MSSIT_2433"/>
<keyword evidence="4" id="KW-0328">Glycosyltransferase</keyword>
<gene>
    <name evidence="4" type="ORF">MSSIT_2433</name>
</gene>
<dbReference type="InterPro" id="IPR050194">
    <property type="entry name" value="Glycosyltransferase_grp1"/>
</dbReference>
<keyword evidence="5" id="KW-1185">Reference proteome</keyword>
<dbReference type="CDD" id="cd03801">
    <property type="entry name" value="GT4_PimA-like"/>
    <property type="match status" value="1"/>
</dbReference>
<keyword evidence="1" id="KW-0812">Transmembrane</keyword>
<feature type="domain" description="Glycosyl transferase family 1" evidence="2">
    <location>
        <begin position="419"/>
        <end position="574"/>
    </location>
</feature>
<evidence type="ECO:0000259" key="2">
    <source>
        <dbReference type="Pfam" id="PF00534"/>
    </source>
</evidence>
<dbReference type="InterPro" id="IPR043519">
    <property type="entry name" value="NT_sf"/>
</dbReference>
<reference evidence="4 5" key="1">
    <citation type="submission" date="2014-07" db="EMBL/GenBank/DDBJ databases">
        <title>Methanogenic archaea and the global carbon cycle.</title>
        <authorList>
            <person name="Henriksen J.R."/>
            <person name="Luke J."/>
            <person name="Reinhart S."/>
            <person name="Benedict M.N."/>
            <person name="Youngblut N.D."/>
            <person name="Metcalf M.E."/>
            <person name="Whitaker R.J."/>
            <person name="Metcalf W.W."/>
        </authorList>
    </citation>
    <scope>NUCLEOTIDE SEQUENCE [LARGE SCALE GENOMIC DNA]</scope>
    <source>
        <strain evidence="4 5">T4/M</strain>
    </source>
</reference>
<dbReference type="Proteomes" id="UP000033111">
    <property type="component" value="Chromosome"/>
</dbReference>
<dbReference type="AlphaFoldDB" id="A0A0E3P5Z2"/>
<organism evidence="4 5">
    <name type="scientific">Methanosarcina siciliae T4/M</name>
    <dbReference type="NCBI Taxonomy" id="1434120"/>
    <lineage>
        <taxon>Archaea</taxon>
        <taxon>Methanobacteriati</taxon>
        <taxon>Methanobacteriota</taxon>
        <taxon>Stenosarchaea group</taxon>
        <taxon>Methanomicrobia</taxon>
        <taxon>Methanosarcinales</taxon>
        <taxon>Methanosarcinaceae</taxon>
        <taxon>Methanosarcina</taxon>
    </lineage>
</organism>
<feature type="transmembrane region" description="Helical" evidence="1">
    <location>
        <begin position="45"/>
        <end position="65"/>
    </location>
</feature>
<dbReference type="GO" id="GO:0016757">
    <property type="term" value="F:glycosyltransferase activity"/>
    <property type="evidence" value="ECO:0007669"/>
    <property type="project" value="UniProtKB-KW"/>
</dbReference>
<feature type="domain" description="Glycosyltransferase subfamily 4-like N-terminal" evidence="3">
    <location>
        <begin position="243"/>
        <end position="412"/>
    </location>
</feature>
<evidence type="ECO:0000259" key="3">
    <source>
        <dbReference type="Pfam" id="PF13439"/>
    </source>
</evidence>
<dbReference type="HOGENOM" id="CLU_449516_0_0_2"/>
<dbReference type="Gene3D" id="3.40.50.2000">
    <property type="entry name" value="Glycogen Phosphorylase B"/>
    <property type="match status" value="2"/>
</dbReference>
<protein>
    <submittedName>
        <fullName evidence="4">Glycosyltransferase</fullName>
        <ecNumber evidence="4">2.4.1.-</ecNumber>
    </submittedName>
</protein>
<dbReference type="SUPFAM" id="SSF81301">
    <property type="entry name" value="Nucleotidyltransferase"/>
    <property type="match status" value="1"/>
</dbReference>
<dbReference type="InterPro" id="IPR028098">
    <property type="entry name" value="Glyco_trans_4-like_N"/>
</dbReference>
<dbReference type="PANTHER" id="PTHR45947">
    <property type="entry name" value="SULFOQUINOVOSYL TRANSFERASE SQD2"/>
    <property type="match status" value="1"/>
</dbReference>
<sequence>MHKSSIHYRILNFKLLPQEIRKLMLILMNWVFQSVLYMDRTERTLKVLVTLIPTFILFFLFQNYYSELTSIIISFSIAHTLNWIFNGQIFVLLKNIGWVNTDKDKFFIYSSALKRRIEKTNFFYLAVIFGSLSRNRLTDSSDLDIRIIRKSGLNNALKCFLFIWHERLLALIYRFPLDIYILDDVSGLSKINSEETPIILYDPDNYIVKNYTEYFFFQDIFHKSMDFPEIIMVYPYDPLHKNPGGGIRYVDNLIMGLLKEGKKVTLLGVKLSDKTIDEYQSLGFKFVPITEKSDASYLYLLFLFVKTPFLKLPINSVIHSHRSYFLLPFILFRQNNLKIVTLHGITLEIIRVSSYAYLYPIIEPVFRFIERLCLSNIDVYIAVSNNVKHFFENRYPWMMNRIEIIPTGVDLTTYKPMDKHKIRKLYGFGEDDLIVMFVGRLEKIKNIDFLIRSFTILSQQVSNSKLLIVGNGVEESNLKNISTHLGSKIFFMGSQPSEKMPEIYNLASVLALCSESEASPNVVKEALACGIPVVSTDVGDVSSIICNDSLGKISHKDENSFARDLIHMCKSKGKNKVFFEHRNQFVTENFEIKKMSESISKVLEYYL</sequence>
<dbReference type="PATRIC" id="fig|1434120.4.peg.3192"/>
<keyword evidence="1" id="KW-1133">Transmembrane helix</keyword>
<dbReference type="SUPFAM" id="SSF53756">
    <property type="entry name" value="UDP-Glycosyltransferase/glycogen phosphorylase"/>
    <property type="match status" value="1"/>
</dbReference>
<dbReference type="Pfam" id="PF13439">
    <property type="entry name" value="Glyco_transf_4"/>
    <property type="match status" value="1"/>
</dbReference>
<evidence type="ECO:0000256" key="1">
    <source>
        <dbReference type="SAM" id="Phobius"/>
    </source>
</evidence>
<keyword evidence="4" id="KW-0808">Transferase</keyword>
<keyword evidence="1" id="KW-0472">Membrane</keyword>
<evidence type="ECO:0000313" key="4">
    <source>
        <dbReference type="EMBL" id="AKB29152.1"/>
    </source>
</evidence>
<dbReference type="EC" id="2.4.1.-" evidence="4"/>
<dbReference type="Pfam" id="PF00534">
    <property type="entry name" value="Glycos_transf_1"/>
    <property type="match status" value="1"/>
</dbReference>
<dbReference type="InterPro" id="IPR001296">
    <property type="entry name" value="Glyco_trans_1"/>
</dbReference>
<accession>A0A0E3P5Z2</accession>
<name>A0A0E3P5Z2_9EURY</name>
<dbReference type="PANTHER" id="PTHR45947:SF3">
    <property type="entry name" value="SULFOQUINOVOSYL TRANSFERASE SQD2"/>
    <property type="match status" value="1"/>
</dbReference>
<proteinExistence type="predicted"/>